<dbReference type="SMART" id="SM00490">
    <property type="entry name" value="HELICc"/>
    <property type="match status" value="1"/>
</dbReference>
<evidence type="ECO:0000256" key="5">
    <source>
        <dbReference type="ARBA" id="ARBA00022840"/>
    </source>
</evidence>
<dbReference type="CDD" id="cd18034">
    <property type="entry name" value="DEXHc_dicer"/>
    <property type="match status" value="1"/>
</dbReference>
<dbReference type="Pfam" id="PF03368">
    <property type="entry name" value="Dicer_dimer"/>
    <property type="match status" value="1"/>
</dbReference>
<dbReference type="InterPro" id="IPR036389">
    <property type="entry name" value="RNase_III_sf"/>
</dbReference>
<dbReference type="PROSITE" id="PS00517">
    <property type="entry name" value="RNASE_3_1"/>
    <property type="match status" value="1"/>
</dbReference>
<evidence type="ECO:0000259" key="7">
    <source>
        <dbReference type="PROSITE" id="PS50142"/>
    </source>
</evidence>
<organism evidence="10 11">
    <name type="scientific">Thelephora terrestris</name>
    <dbReference type="NCBI Taxonomy" id="56493"/>
    <lineage>
        <taxon>Eukaryota</taxon>
        <taxon>Fungi</taxon>
        <taxon>Dikarya</taxon>
        <taxon>Basidiomycota</taxon>
        <taxon>Agaricomycotina</taxon>
        <taxon>Agaricomycetes</taxon>
        <taxon>Thelephorales</taxon>
        <taxon>Thelephoraceae</taxon>
        <taxon>Thelephora</taxon>
    </lineage>
</organism>
<reference evidence="10" key="2">
    <citation type="submission" date="2020-11" db="EMBL/GenBank/DDBJ databases">
        <authorList>
            <consortium name="DOE Joint Genome Institute"/>
            <person name="Kuo A."/>
            <person name="Miyauchi S."/>
            <person name="Kiss E."/>
            <person name="Drula E."/>
            <person name="Kohler A."/>
            <person name="Sanchez-Garcia M."/>
            <person name="Andreopoulos B."/>
            <person name="Barry K.W."/>
            <person name="Bonito G."/>
            <person name="Buee M."/>
            <person name="Carver A."/>
            <person name="Chen C."/>
            <person name="Cichocki N."/>
            <person name="Clum A."/>
            <person name="Culley D."/>
            <person name="Crous P.W."/>
            <person name="Fauchery L."/>
            <person name="Girlanda M."/>
            <person name="Hayes R."/>
            <person name="Keri Z."/>
            <person name="Labutti K."/>
            <person name="Lipzen A."/>
            <person name="Lombard V."/>
            <person name="Magnuson J."/>
            <person name="Maillard F."/>
            <person name="Morin E."/>
            <person name="Murat C."/>
            <person name="Nolan M."/>
            <person name="Ohm R."/>
            <person name="Pangilinan J."/>
            <person name="Pereira M."/>
            <person name="Perotto S."/>
            <person name="Peter M."/>
            <person name="Riley R."/>
            <person name="Sitrit Y."/>
            <person name="Stielow B."/>
            <person name="Szollosi G."/>
            <person name="Zifcakova L."/>
            <person name="Stursova M."/>
            <person name="Spatafora J.W."/>
            <person name="Tedersoo L."/>
            <person name="Vaario L.-M."/>
            <person name="Yamada A."/>
            <person name="Yan M."/>
            <person name="Wang P."/>
            <person name="Xu J."/>
            <person name="Bruns T."/>
            <person name="Baldrian P."/>
            <person name="Vilgalys R."/>
            <person name="Henrissat B."/>
            <person name="Grigoriev I.V."/>
            <person name="Hibbett D."/>
            <person name="Nagy L.G."/>
            <person name="Martin F.M."/>
        </authorList>
    </citation>
    <scope>NUCLEOTIDE SEQUENCE</scope>
    <source>
        <strain evidence="10">UH-Tt-Lm1</strain>
    </source>
</reference>
<dbReference type="GO" id="GO:0003723">
    <property type="term" value="F:RNA binding"/>
    <property type="evidence" value="ECO:0007669"/>
    <property type="project" value="TreeGrafter"/>
</dbReference>
<feature type="domain" description="RNase III" evidence="7">
    <location>
        <begin position="986"/>
        <end position="1156"/>
    </location>
</feature>
<dbReference type="GO" id="GO:0030422">
    <property type="term" value="P:siRNA processing"/>
    <property type="evidence" value="ECO:0007669"/>
    <property type="project" value="TreeGrafter"/>
</dbReference>
<evidence type="ECO:0000256" key="2">
    <source>
        <dbReference type="ARBA" id="ARBA00022741"/>
    </source>
</evidence>
<dbReference type="GO" id="GO:0004386">
    <property type="term" value="F:helicase activity"/>
    <property type="evidence" value="ECO:0007669"/>
    <property type="project" value="UniProtKB-KW"/>
</dbReference>
<dbReference type="InterPro" id="IPR005034">
    <property type="entry name" value="Dicer_dimerisation"/>
</dbReference>
<keyword evidence="2" id="KW-0547">Nucleotide-binding</keyword>
<dbReference type="SUPFAM" id="SSF69065">
    <property type="entry name" value="RNase III domain-like"/>
    <property type="match status" value="2"/>
</dbReference>
<dbReference type="GO" id="GO:0005524">
    <property type="term" value="F:ATP binding"/>
    <property type="evidence" value="ECO:0007669"/>
    <property type="project" value="UniProtKB-KW"/>
</dbReference>
<evidence type="ECO:0000259" key="8">
    <source>
        <dbReference type="PROSITE" id="PS51192"/>
    </source>
</evidence>
<dbReference type="Gene3D" id="3.40.50.300">
    <property type="entry name" value="P-loop containing nucleotide triphosphate hydrolases"/>
    <property type="match status" value="2"/>
</dbReference>
<dbReference type="Pfam" id="PF00271">
    <property type="entry name" value="Helicase_C"/>
    <property type="match status" value="1"/>
</dbReference>
<keyword evidence="4" id="KW-0347">Helicase</keyword>
<keyword evidence="5" id="KW-0067">ATP-binding</keyword>
<dbReference type="Pfam" id="PF00270">
    <property type="entry name" value="DEAD"/>
    <property type="match status" value="1"/>
</dbReference>
<evidence type="ECO:0000256" key="6">
    <source>
        <dbReference type="SAM" id="MobiDB-lite"/>
    </source>
</evidence>
<dbReference type="SMART" id="SM00535">
    <property type="entry name" value="RIBOc"/>
    <property type="match status" value="2"/>
</dbReference>
<dbReference type="SMART" id="SM00487">
    <property type="entry name" value="DEXDc"/>
    <property type="match status" value="1"/>
</dbReference>
<gene>
    <name evidence="10" type="ORF">BJ322DRAFT_1070455</name>
</gene>
<dbReference type="InterPro" id="IPR000999">
    <property type="entry name" value="RNase_III_dom"/>
</dbReference>
<dbReference type="Gene3D" id="3.30.160.380">
    <property type="entry name" value="Dicer dimerisation domain"/>
    <property type="match status" value="1"/>
</dbReference>
<dbReference type="GO" id="GO:0005634">
    <property type="term" value="C:nucleus"/>
    <property type="evidence" value="ECO:0007669"/>
    <property type="project" value="TreeGrafter"/>
</dbReference>
<evidence type="ECO:0000256" key="1">
    <source>
        <dbReference type="ARBA" id="ARBA00022737"/>
    </source>
</evidence>
<sequence length="1522" mass="172821">MKYDRKKAAKFDSNSSIPASRSYQLELLGESLKRNIIIALDTGSGKTHIAVLRIKTEVLERETKKLSWFVAPTVALVEQQREVIATHIPVSVGLVSGASDPHQWMDPLLWRKIVDSHRVMVTTPQVLLDALRHGYINLGADISLLIFDESHHTGKNHPYNAIMKEFYHNLPPRGSPTAKENCVRPMVLGLTASPIFGGNLDQAFRTIEANMDATILSTRLNRDELAKHVHRPTFKHVQYQDPVYVKQTFPYKCILPSHNFMVLQQVYNGMNIENDPWIIQTRARLARIKPGPSRTQLDQKLSKTVAKEDTSTHRGLREFLNAAAAICVDIGPWAADWYVAKVIERAQLQGGPLQDVVRRWQDTEKHYLLEALKKISASIIPVSYDPADICAGCNDRLNVLIEALINEKMDFESTDMEFSGIVFVTRRDAVIALAEVLQHHPFTKETFRVGSLLGNSSDSRRNGFLDITRSMIAQTTAETLADFKLGYKNLIISTSVAEEGIDVQSCCSVIRWDLPQNMISWAQSRGRARRKKSTFVIMTEMNVDPAVLRWEELEKKMVELYNDPTRDLQEEVEEDDDSDEEDMVFRVDKTGATLTLHSAVGHLNHFCAVMPSAGYGGCMPVFETDPPEYPENWHSTPYRTTGAGPTIQGPFGATVYLPRHLPPDLREFTTPRIHANKYTAKRHVAFQAYKALYDYTEEKWLNDNLLPLSHLGEDMEALFAGGIEKRKGFSTAVVQMNPWSSEGDGLRWWAFKLSIDKLQDMVLIVRRDLPRLAGEELPVLYIPGRGAVTVNVEPLGKIEDLSFTLEDAEKFTRRLLWRVPGSKSTLKWTETDFEYLLHPLGEVQDPIWDERWRWASKDTDGPPDDGFLALDLFGRKFDYPSDITFVQTSRKRGDYKFIQWRDEPLSEKEEEEIRHEYTKRKVFDLEVTYPLLEVRDRGRKDLTIPFAVESKKDKSEAKKRNSEFLVASHTRLFLASPDRSRWAGTLPSLLRQMSITYTAISFRDTLLASTPLYDIPLESVTTALTAPAAMAPYDYERMETLGDTVLKLLASVQVMADHPFWHEGYLTARKDHVVANVSLARAATEKGLPQWIIRDRFIPTKWLPSLHKKDTPEDEDGEGEEEKEGEKTEEKKLGLSTKTIADVVEALIGASYVHGSFVLGMECIRLFKLGMEWQPLGESVEKIFTKVEALDDAELPMDMIFSVERMLGYEFTKKSLVTEALTHPSYNLGFRTRPYDRLEFLGDAVLDMVVSHFLYNAPGQNYSPGQMYLRKVAIVNQHFLAFICLDMYTTTEAFMPRTLDDGHVILENEDNLVYLWQCLLQSNSRVMEDMAVTCARYKKGKEMITKALKEESIHPWAALTALQAPKFFSDIIESLLGAVYLDARGDMEVVRNVLTTMGILPVLERIVEEKVDVLHPVSRLSHWASKSKPQKTVQYHFQVAEKRITCTIGMKDKPDHLGTSQKAEATSADLDEGLETIAVAEAEYRGHGSKEEVKFEAAERAIRALKIREISSLEDAKMDIVS</sequence>
<dbReference type="Gene3D" id="1.10.1520.10">
    <property type="entry name" value="Ribonuclease III domain"/>
    <property type="match status" value="2"/>
</dbReference>
<name>A0A9P6HBA4_9AGAM</name>
<protein>
    <submittedName>
        <fullName evidence="10">Uncharacterized protein</fullName>
    </submittedName>
</protein>
<feature type="compositionally biased region" description="Acidic residues" evidence="6">
    <location>
        <begin position="1112"/>
        <end position="1123"/>
    </location>
</feature>
<dbReference type="EMBL" id="WIUZ02000010">
    <property type="protein sequence ID" value="KAF9783356.1"/>
    <property type="molecule type" value="Genomic_DNA"/>
</dbReference>
<evidence type="ECO:0000313" key="10">
    <source>
        <dbReference type="EMBL" id="KAF9783356.1"/>
    </source>
</evidence>
<feature type="domain" description="Helicase ATP-binding" evidence="8">
    <location>
        <begin position="27"/>
        <end position="195"/>
    </location>
</feature>
<dbReference type="OrthoDB" id="416741at2759"/>
<dbReference type="PROSITE" id="PS50142">
    <property type="entry name" value="RNASE_3_2"/>
    <property type="match status" value="2"/>
</dbReference>
<dbReference type="InterPro" id="IPR011545">
    <property type="entry name" value="DEAD/DEAH_box_helicase_dom"/>
</dbReference>
<keyword evidence="3" id="KW-0378">Hydrolase</keyword>
<feature type="domain" description="Helicase C-terminal" evidence="9">
    <location>
        <begin position="396"/>
        <end position="569"/>
    </location>
</feature>
<dbReference type="PANTHER" id="PTHR14950">
    <property type="entry name" value="DICER-RELATED"/>
    <property type="match status" value="1"/>
</dbReference>
<dbReference type="SUPFAM" id="SSF52540">
    <property type="entry name" value="P-loop containing nucleoside triphosphate hydrolases"/>
    <property type="match status" value="1"/>
</dbReference>
<dbReference type="InterPro" id="IPR014001">
    <property type="entry name" value="Helicase_ATP-bd"/>
</dbReference>
<dbReference type="GO" id="GO:0004525">
    <property type="term" value="F:ribonuclease III activity"/>
    <property type="evidence" value="ECO:0007669"/>
    <property type="project" value="InterPro"/>
</dbReference>
<evidence type="ECO:0000256" key="4">
    <source>
        <dbReference type="ARBA" id="ARBA00022806"/>
    </source>
</evidence>
<proteinExistence type="predicted"/>
<dbReference type="InterPro" id="IPR027417">
    <property type="entry name" value="P-loop_NTPase"/>
</dbReference>
<dbReference type="CDD" id="cd00593">
    <property type="entry name" value="RIBOc"/>
    <property type="match status" value="2"/>
</dbReference>
<dbReference type="Proteomes" id="UP000736335">
    <property type="component" value="Unassembled WGS sequence"/>
</dbReference>
<feature type="domain" description="RNase III" evidence="7">
    <location>
        <begin position="1200"/>
        <end position="1384"/>
    </location>
</feature>
<evidence type="ECO:0000259" key="9">
    <source>
        <dbReference type="PROSITE" id="PS51194"/>
    </source>
</evidence>
<dbReference type="PANTHER" id="PTHR14950:SF37">
    <property type="entry name" value="ENDORIBONUCLEASE DICER"/>
    <property type="match status" value="1"/>
</dbReference>
<dbReference type="InterPro" id="IPR001650">
    <property type="entry name" value="Helicase_C-like"/>
</dbReference>
<dbReference type="PROSITE" id="PS51192">
    <property type="entry name" value="HELICASE_ATP_BIND_1"/>
    <property type="match status" value="1"/>
</dbReference>
<dbReference type="GO" id="GO:0005737">
    <property type="term" value="C:cytoplasm"/>
    <property type="evidence" value="ECO:0007669"/>
    <property type="project" value="TreeGrafter"/>
</dbReference>
<feature type="region of interest" description="Disordered" evidence="6">
    <location>
        <begin position="1105"/>
        <end position="1132"/>
    </location>
</feature>
<accession>A0A9P6HBA4</accession>
<reference evidence="10" key="1">
    <citation type="journal article" date="2020" name="Nat. Commun.">
        <title>Large-scale genome sequencing of mycorrhizal fungi provides insights into the early evolution of symbiotic traits.</title>
        <authorList>
            <person name="Miyauchi S."/>
            <person name="Kiss E."/>
            <person name="Kuo A."/>
            <person name="Drula E."/>
            <person name="Kohler A."/>
            <person name="Sanchez-Garcia M."/>
            <person name="Morin E."/>
            <person name="Andreopoulos B."/>
            <person name="Barry K.W."/>
            <person name="Bonito G."/>
            <person name="Buee M."/>
            <person name="Carver A."/>
            <person name="Chen C."/>
            <person name="Cichocki N."/>
            <person name="Clum A."/>
            <person name="Culley D."/>
            <person name="Crous P.W."/>
            <person name="Fauchery L."/>
            <person name="Girlanda M."/>
            <person name="Hayes R.D."/>
            <person name="Keri Z."/>
            <person name="LaButti K."/>
            <person name="Lipzen A."/>
            <person name="Lombard V."/>
            <person name="Magnuson J."/>
            <person name="Maillard F."/>
            <person name="Murat C."/>
            <person name="Nolan M."/>
            <person name="Ohm R.A."/>
            <person name="Pangilinan J."/>
            <person name="Pereira M.F."/>
            <person name="Perotto S."/>
            <person name="Peter M."/>
            <person name="Pfister S."/>
            <person name="Riley R."/>
            <person name="Sitrit Y."/>
            <person name="Stielow J.B."/>
            <person name="Szollosi G."/>
            <person name="Zifcakova L."/>
            <person name="Stursova M."/>
            <person name="Spatafora J.W."/>
            <person name="Tedersoo L."/>
            <person name="Vaario L.M."/>
            <person name="Yamada A."/>
            <person name="Yan M."/>
            <person name="Wang P."/>
            <person name="Xu J."/>
            <person name="Bruns T."/>
            <person name="Baldrian P."/>
            <person name="Vilgalys R."/>
            <person name="Dunand C."/>
            <person name="Henrissat B."/>
            <person name="Grigoriev I.V."/>
            <person name="Hibbett D."/>
            <person name="Nagy L.G."/>
            <person name="Martin F.M."/>
        </authorList>
    </citation>
    <scope>NUCLEOTIDE SEQUENCE</scope>
    <source>
        <strain evidence="10">UH-Tt-Lm1</strain>
    </source>
</reference>
<dbReference type="Pfam" id="PF00636">
    <property type="entry name" value="Ribonuclease_3"/>
    <property type="match status" value="2"/>
</dbReference>
<evidence type="ECO:0000313" key="11">
    <source>
        <dbReference type="Proteomes" id="UP000736335"/>
    </source>
</evidence>
<dbReference type="InterPro" id="IPR038248">
    <property type="entry name" value="Dicer_dimer_sf"/>
</dbReference>
<evidence type="ECO:0000256" key="3">
    <source>
        <dbReference type="ARBA" id="ARBA00022801"/>
    </source>
</evidence>
<comment type="caution">
    <text evidence="10">The sequence shown here is derived from an EMBL/GenBank/DDBJ whole genome shotgun (WGS) entry which is preliminary data.</text>
</comment>
<keyword evidence="11" id="KW-1185">Reference proteome</keyword>
<dbReference type="PROSITE" id="PS51194">
    <property type="entry name" value="HELICASE_CTER"/>
    <property type="match status" value="1"/>
</dbReference>
<keyword evidence="1" id="KW-0677">Repeat</keyword>